<dbReference type="Proteomes" id="UP001341840">
    <property type="component" value="Unassembled WGS sequence"/>
</dbReference>
<proteinExistence type="predicted"/>
<reference evidence="2 3" key="1">
    <citation type="journal article" date="2023" name="Plants (Basel)">
        <title>Bridging the Gap: Combining Genomics and Transcriptomics Approaches to Understand Stylosanthes scabra, an Orphan Legume from the Brazilian Caatinga.</title>
        <authorList>
            <person name="Ferreira-Neto J.R.C."/>
            <person name="da Silva M.D."/>
            <person name="Binneck E."/>
            <person name="de Melo N.F."/>
            <person name="da Silva R.H."/>
            <person name="de Melo A.L.T.M."/>
            <person name="Pandolfi V."/>
            <person name="Bustamante F.O."/>
            <person name="Brasileiro-Vidal A.C."/>
            <person name="Benko-Iseppon A.M."/>
        </authorList>
    </citation>
    <scope>NUCLEOTIDE SEQUENCE [LARGE SCALE GENOMIC DNA]</scope>
    <source>
        <tissue evidence="2">Leaves</tissue>
    </source>
</reference>
<evidence type="ECO:0000256" key="1">
    <source>
        <dbReference type="SAM" id="MobiDB-lite"/>
    </source>
</evidence>
<feature type="region of interest" description="Disordered" evidence="1">
    <location>
        <begin position="40"/>
        <end position="64"/>
    </location>
</feature>
<organism evidence="2 3">
    <name type="scientific">Stylosanthes scabra</name>
    <dbReference type="NCBI Taxonomy" id="79078"/>
    <lineage>
        <taxon>Eukaryota</taxon>
        <taxon>Viridiplantae</taxon>
        <taxon>Streptophyta</taxon>
        <taxon>Embryophyta</taxon>
        <taxon>Tracheophyta</taxon>
        <taxon>Spermatophyta</taxon>
        <taxon>Magnoliopsida</taxon>
        <taxon>eudicotyledons</taxon>
        <taxon>Gunneridae</taxon>
        <taxon>Pentapetalae</taxon>
        <taxon>rosids</taxon>
        <taxon>fabids</taxon>
        <taxon>Fabales</taxon>
        <taxon>Fabaceae</taxon>
        <taxon>Papilionoideae</taxon>
        <taxon>50 kb inversion clade</taxon>
        <taxon>dalbergioids sensu lato</taxon>
        <taxon>Dalbergieae</taxon>
        <taxon>Pterocarpus clade</taxon>
        <taxon>Stylosanthes</taxon>
    </lineage>
</organism>
<name>A0ABU6V5Y6_9FABA</name>
<protein>
    <submittedName>
        <fullName evidence="2">Uncharacterized protein</fullName>
    </submittedName>
</protein>
<evidence type="ECO:0000313" key="3">
    <source>
        <dbReference type="Proteomes" id="UP001341840"/>
    </source>
</evidence>
<dbReference type="EMBL" id="JASCZI010151087">
    <property type="protein sequence ID" value="MED6169072.1"/>
    <property type="molecule type" value="Genomic_DNA"/>
</dbReference>
<comment type="caution">
    <text evidence="2">The sequence shown here is derived from an EMBL/GenBank/DDBJ whole genome shotgun (WGS) entry which is preliminary data.</text>
</comment>
<keyword evidence="3" id="KW-1185">Reference proteome</keyword>
<feature type="compositionally biased region" description="Polar residues" evidence="1">
    <location>
        <begin position="40"/>
        <end position="60"/>
    </location>
</feature>
<sequence>MPVRKMLIKIHEALDESGSTMEDKTPIKRAFTSLSILKSTPLSLETSNPSQSEGDGQLSTNREKHIRVKKQKFQLLED</sequence>
<evidence type="ECO:0000313" key="2">
    <source>
        <dbReference type="EMBL" id="MED6169072.1"/>
    </source>
</evidence>
<accession>A0ABU6V5Y6</accession>
<gene>
    <name evidence="2" type="ORF">PIB30_017824</name>
</gene>